<dbReference type="GO" id="GO:0103117">
    <property type="term" value="F:UDP-3-O-acyl-N-acetylglucosamine deacetylase activity"/>
    <property type="evidence" value="ECO:0007669"/>
    <property type="project" value="UniProtKB-UniRule"/>
</dbReference>
<dbReference type="PANTHER" id="PTHR33694:SF1">
    <property type="entry name" value="UDP-3-O-ACYL-N-ACETYLGLUCOSAMINE DEACETYLASE 1, MITOCHONDRIAL-RELATED"/>
    <property type="match status" value="1"/>
</dbReference>
<evidence type="ECO:0000256" key="6">
    <source>
        <dbReference type="ARBA" id="ARBA00022556"/>
    </source>
</evidence>
<protein>
    <recommendedName>
        <fullName evidence="4 12">UDP-3-O-acyl-N-acetylglucosamine deacetylase</fullName>
        <shortName evidence="12">UDP-3-O-acyl-GlcNAc deacetylase</shortName>
        <ecNumber evidence="4 12">3.5.1.108</ecNumber>
    </recommendedName>
    <alternativeName>
        <fullName evidence="12">UDP-3-O-[R-3-hydroxymyristoyl]-N-acetylglucosamine deacetylase</fullName>
    </alternativeName>
</protein>
<comment type="similarity">
    <text evidence="12">Belongs to the LpxC family.</text>
</comment>
<dbReference type="KEGG" id="emi:Emin_0076"/>
<keyword evidence="9 12" id="KW-0862">Zinc</keyword>
<keyword evidence="10 12" id="KW-0443">Lipid metabolism</keyword>
<name>B2KAU7_ELUMP</name>
<evidence type="ECO:0000256" key="11">
    <source>
        <dbReference type="ARBA" id="ARBA00024535"/>
    </source>
</evidence>
<keyword evidence="8 12" id="KW-0378">Hydrolase</keyword>
<dbReference type="NCBIfam" id="TIGR00325">
    <property type="entry name" value="lpxC"/>
    <property type="match status" value="1"/>
</dbReference>
<evidence type="ECO:0000256" key="10">
    <source>
        <dbReference type="ARBA" id="ARBA00023098"/>
    </source>
</evidence>
<sequence>MFRQTIAERKLVKGIGLHTGRDCTMTFEPYDREGIYFLRTDIKDSKPIKAFVGNVSSTMRGTNLTYEGAEVHTVEHVLSACSALGITDILISMDGPEPPVMDGSSQEYSKVLILAGIKRLDKKVPVLTINKKIEMSENNVLYTAEPADKLTMTFLFVHTHPLVSRLEHTLEFSKDNYLKEIGPARTFGFVEELEFLKKHGLAKGGSTENAVVITKDGFSSPLRFEGEMVRHKILDMIGDFALTGCILDNMKIYARGGGHKFNVEFAKKLLKEGVING</sequence>
<feature type="active site" description="Proton donor" evidence="12">
    <location>
        <position position="259"/>
    </location>
</feature>
<keyword evidence="5 12" id="KW-0444">Lipid biosynthesis</keyword>
<dbReference type="Gene3D" id="3.30.230.20">
    <property type="entry name" value="lpxc deacetylase, domain 1"/>
    <property type="match status" value="1"/>
</dbReference>
<dbReference type="Pfam" id="PF03331">
    <property type="entry name" value="LpxC"/>
    <property type="match status" value="1"/>
</dbReference>
<dbReference type="OrthoDB" id="9802746at2"/>
<feature type="binding site" evidence="12">
    <location>
        <position position="231"/>
    </location>
    <ligand>
        <name>Zn(2+)</name>
        <dbReference type="ChEBI" id="CHEBI:29105"/>
    </ligand>
</feature>
<keyword evidence="14" id="KW-1185">Reference proteome</keyword>
<comment type="cofactor">
    <cofactor evidence="1 12">
        <name>Zn(2+)</name>
        <dbReference type="ChEBI" id="CHEBI:29105"/>
    </cofactor>
</comment>
<evidence type="ECO:0000256" key="7">
    <source>
        <dbReference type="ARBA" id="ARBA00022723"/>
    </source>
</evidence>
<evidence type="ECO:0000256" key="8">
    <source>
        <dbReference type="ARBA" id="ARBA00022801"/>
    </source>
</evidence>
<comment type="catalytic activity">
    <reaction evidence="11 12">
        <text>a UDP-3-O-[(3R)-3-hydroxyacyl]-N-acetyl-alpha-D-glucosamine + H2O = a UDP-3-O-[(3R)-3-hydroxyacyl]-alpha-D-glucosamine + acetate</text>
        <dbReference type="Rhea" id="RHEA:67816"/>
        <dbReference type="ChEBI" id="CHEBI:15377"/>
        <dbReference type="ChEBI" id="CHEBI:30089"/>
        <dbReference type="ChEBI" id="CHEBI:137740"/>
        <dbReference type="ChEBI" id="CHEBI:173225"/>
        <dbReference type="EC" id="3.5.1.108"/>
    </reaction>
</comment>
<evidence type="ECO:0000256" key="2">
    <source>
        <dbReference type="ARBA" id="ARBA00002923"/>
    </source>
</evidence>
<dbReference type="AlphaFoldDB" id="B2KAU7"/>
<dbReference type="InterPro" id="IPR004463">
    <property type="entry name" value="UDP-acyl_GlcNac_deAcase"/>
</dbReference>
<evidence type="ECO:0000256" key="1">
    <source>
        <dbReference type="ARBA" id="ARBA00001947"/>
    </source>
</evidence>
<dbReference type="UniPathway" id="UPA00359">
    <property type="reaction ID" value="UER00478"/>
</dbReference>
<dbReference type="Proteomes" id="UP000001029">
    <property type="component" value="Chromosome"/>
</dbReference>
<keyword evidence="7 12" id="KW-0479">Metal-binding</keyword>
<dbReference type="PANTHER" id="PTHR33694">
    <property type="entry name" value="UDP-3-O-ACYL-N-ACETYLGLUCOSAMINE DEACETYLASE 1, MITOCHONDRIAL-RELATED"/>
    <property type="match status" value="1"/>
</dbReference>
<dbReference type="STRING" id="445932.Emin_0076"/>
<dbReference type="InterPro" id="IPR015870">
    <property type="entry name" value="UDP-acyl_N-AcGlcN_deAcase_N"/>
</dbReference>
<dbReference type="InterPro" id="IPR020568">
    <property type="entry name" value="Ribosomal_Su5_D2-typ_SF"/>
</dbReference>
<dbReference type="RefSeq" id="WP_012414258.1">
    <property type="nucleotide sequence ID" value="NC_010644.1"/>
</dbReference>
<evidence type="ECO:0000313" key="13">
    <source>
        <dbReference type="EMBL" id="ACC97643.1"/>
    </source>
</evidence>
<gene>
    <name evidence="12" type="primary">lpxC</name>
    <name evidence="13" type="ordered locus">Emin_0076</name>
</gene>
<proteinExistence type="inferred from homology"/>
<dbReference type="SUPFAM" id="SSF54211">
    <property type="entry name" value="Ribosomal protein S5 domain 2-like"/>
    <property type="match status" value="2"/>
</dbReference>
<accession>B2KAU7</accession>
<evidence type="ECO:0000256" key="4">
    <source>
        <dbReference type="ARBA" id="ARBA00012745"/>
    </source>
</evidence>
<comment type="function">
    <text evidence="2 12">Catalyzes the hydrolysis of UDP-3-O-myristoyl-N-acetylglucosamine to form UDP-3-O-myristoylglucosamine and acetate, the committed step in lipid A biosynthesis.</text>
</comment>
<dbReference type="GO" id="GO:0046872">
    <property type="term" value="F:metal ion binding"/>
    <property type="evidence" value="ECO:0007669"/>
    <property type="project" value="UniProtKB-KW"/>
</dbReference>
<dbReference type="EMBL" id="CP001055">
    <property type="protein sequence ID" value="ACC97643.1"/>
    <property type="molecule type" value="Genomic_DNA"/>
</dbReference>
<organism evidence="13 14">
    <name type="scientific">Elusimicrobium minutum (strain Pei191)</name>
    <dbReference type="NCBI Taxonomy" id="445932"/>
    <lineage>
        <taxon>Bacteria</taxon>
        <taxon>Pseudomonadati</taxon>
        <taxon>Elusimicrobiota</taxon>
        <taxon>Elusimicrobia</taxon>
        <taxon>Elusimicrobiales</taxon>
        <taxon>Elusimicrobiaceae</taxon>
        <taxon>Elusimicrobium</taxon>
    </lineage>
</organism>
<dbReference type="InterPro" id="IPR011334">
    <property type="entry name" value="UDP-acyl_GlcNac_deAcase_C"/>
</dbReference>
<evidence type="ECO:0000313" key="14">
    <source>
        <dbReference type="Proteomes" id="UP000001029"/>
    </source>
</evidence>
<comment type="pathway">
    <text evidence="3 12">Glycolipid biosynthesis; lipid IV(A) biosynthesis; lipid IV(A) from (3R)-3-hydroxytetradecanoyl-[acyl-carrier-protein] and UDP-N-acetyl-alpha-D-glucosamine: step 2/6.</text>
</comment>
<dbReference type="Gene3D" id="3.30.1700.10">
    <property type="entry name" value="lpxc deacetylase, domain 2"/>
    <property type="match status" value="1"/>
</dbReference>
<dbReference type="GO" id="GO:0016020">
    <property type="term" value="C:membrane"/>
    <property type="evidence" value="ECO:0007669"/>
    <property type="project" value="GOC"/>
</dbReference>
<evidence type="ECO:0000256" key="12">
    <source>
        <dbReference type="HAMAP-Rule" id="MF_00388"/>
    </source>
</evidence>
<dbReference type="GO" id="GO:0009245">
    <property type="term" value="P:lipid A biosynthetic process"/>
    <property type="evidence" value="ECO:0007669"/>
    <property type="project" value="UniProtKB-UniRule"/>
</dbReference>
<feature type="binding site" evidence="12">
    <location>
        <position position="76"/>
    </location>
    <ligand>
        <name>Zn(2+)</name>
        <dbReference type="ChEBI" id="CHEBI:29105"/>
    </ligand>
</feature>
<keyword evidence="6 12" id="KW-0441">Lipid A biosynthesis</keyword>
<reference evidence="13 14" key="1">
    <citation type="journal article" date="2009" name="Appl. Environ. Microbiol.">
        <title>Genomic analysis of 'Elusimicrobium minutum,' the first cultivated representative of the phylum 'Elusimicrobia' (formerly termite group 1).</title>
        <authorList>
            <person name="Herlemann D.P.R."/>
            <person name="Geissinger O."/>
            <person name="Ikeda-Ohtsubo W."/>
            <person name="Kunin V."/>
            <person name="Sun H."/>
            <person name="Lapidus A."/>
            <person name="Hugenholtz P."/>
            <person name="Brune A."/>
        </authorList>
    </citation>
    <scope>NUCLEOTIDE SEQUENCE [LARGE SCALE GENOMIC DNA]</scope>
    <source>
        <strain evidence="13 14">Pei191</strain>
    </source>
</reference>
<evidence type="ECO:0000256" key="5">
    <source>
        <dbReference type="ARBA" id="ARBA00022516"/>
    </source>
</evidence>
<feature type="binding site" evidence="12">
    <location>
        <position position="235"/>
    </location>
    <ligand>
        <name>Zn(2+)</name>
        <dbReference type="ChEBI" id="CHEBI:29105"/>
    </ligand>
</feature>
<evidence type="ECO:0000256" key="3">
    <source>
        <dbReference type="ARBA" id="ARBA00005002"/>
    </source>
</evidence>
<dbReference type="HAMAP" id="MF_00388">
    <property type="entry name" value="LpxC"/>
    <property type="match status" value="1"/>
</dbReference>
<evidence type="ECO:0000256" key="9">
    <source>
        <dbReference type="ARBA" id="ARBA00022833"/>
    </source>
</evidence>
<dbReference type="HOGENOM" id="CLU_046528_1_0_0"/>
<dbReference type="EC" id="3.5.1.108" evidence="4 12"/>